<feature type="compositionally biased region" description="Basic and acidic residues" evidence="2">
    <location>
        <begin position="2948"/>
        <end position="2963"/>
    </location>
</feature>
<dbReference type="Proteomes" id="UP000220797">
    <property type="component" value="Unassembled WGS sequence"/>
</dbReference>
<dbReference type="RefSeq" id="XP_028530625.1">
    <property type="nucleotide sequence ID" value="XM_028674253.1"/>
</dbReference>
<accession>A0A1J1GZE7</accession>
<evidence type="ECO:0000256" key="2">
    <source>
        <dbReference type="SAM" id="MobiDB-lite"/>
    </source>
</evidence>
<evidence type="ECO:0000256" key="1">
    <source>
        <dbReference type="SAM" id="Coils"/>
    </source>
</evidence>
<feature type="region of interest" description="Disordered" evidence="2">
    <location>
        <begin position="2948"/>
        <end position="2978"/>
    </location>
</feature>
<comment type="caution">
    <text evidence="3">The sequence shown here is derived from an EMBL/GenBank/DDBJ whole genome shotgun (WGS) entry which is preliminary data.</text>
</comment>
<feature type="coiled-coil region" evidence="1">
    <location>
        <begin position="3616"/>
        <end position="3650"/>
    </location>
</feature>
<reference evidence="3" key="1">
    <citation type="submission" date="2015-04" db="EMBL/GenBank/DDBJ databases">
        <authorList>
            <consortium name="Pathogen Informatics"/>
        </authorList>
    </citation>
    <scope>NUCLEOTIDE SEQUENCE [LARGE SCALE GENOMIC DNA]</scope>
    <source>
        <strain evidence="3">8A</strain>
    </source>
</reference>
<gene>
    <name evidence="3" type="ORF">PGAL8A_00026000</name>
</gene>
<dbReference type="EMBL" id="CVMV01000117">
    <property type="protein sequence ID" value="CRG97825.1"/>
    <property type="molecule type" value="Genomic_DNA"/>
</dbReference>
<organism evidence="3 4">
    <name type="scientific">Plasmodium gallinaceum</name>
    <dbReference type="NCBI Taxonomy" id="5849"/>
    <lineage>
        <taxon>Eukaryota</taxon>
        <taxon>Sar</taxon>
        <taxon>Alveolata</taxon>
        <taxon>Apicomplexa</taxon>
        <taxon>Aconoidasida</taxon>
        <taxon>Haemosporida</taxon>
        <taxon>Plasmodiidae</taxon>
        <taxon>Plasmodium</taxon>
        <taxon>Plasmodium (Haemamoeba)</taxon>
    </lineage>
</organism>
<evidence type="ECO:0000313" key="3">
    <source>
        <dbReference type="EMBL" id="CRG97825.1"/>
    </source>
</evidence>
<dbReference type="OrthoDB" id="371641at2759"/>
<feature type="compositionally biased region" description="Polar residues" evidence="2">
    <location>
        <begin position="1844"/>
        <end position="1853"/>
    </location>
</feature>
<dbReference type="GeneID" id="39728783"/>
<keyword evidence="4" id="KW-1185">Reference proteome</keyword>
<evidence type="ECO:0000313" key="4">
    <source>
        <dbReference type="Proteomes" id="UP000220797"/>
    </source>
</evidence>
<dbReference type="OMA" id="IYTSYDI"/>
<feature type="region of interest" description="Disordered" evidence="2">
    <location>
        <begin position="1843"/>
        <end position="1866"/>
    </location>
</feature>
<feature type="coiled-coil region" evidence="1">
    <location>
        <begin position="2172"/>
        <end position="2199"/>
    </location>
</feature>
<feature type="compositionally biased region" description="Basic and acidic residues" evidence="2">
    <location>
        <begin position="1854"/>
        <end position="1866"/>
    </location>
</feature>
<feature type="compositionally biased region" description="Low complexity" evidence="2">
    <location>
        <begin position="3884"/>
        <end position="3910"/>
    </location>
</feature>
<name>A0A1J1GZE7_PLAGA</name>
<protein>
    <submittedName>
        <fullName evidence="3">Uncharacterized protein</fullName>
    </submittedName>
</protein>
<feature type="coiled-coil region" evidence="1">
    <location>
        <begin position="969"/>
        <end position="1038"/>
    </location>
</feature>
<proteinExistence type="predicted"/>
<dbReference type="VEuPathDB" id="PlasmoDB:PGAL8A_00026000"/>
<feature type="region of interest" description="Disordered" evidence="2">
    <location>
        <begin position="3884"/>
        <end position="3927"/>
    </location>
</feature>
<sequence length="4898" mass="585159">MDYNICESSSSSNDMLYSVLFAGGEKSQKTLNEMKEVKEKNSIILNNEIKKYEVVSGLINEKIESLPEITGNLNDSIKNILNKDENVSLLKSKIPEDNDNINDINNYNSKYKDIQLNNNYKNDINYVNTNDNNTINFNNYEDGNHNINDDINTNNKSNICSVININENFNSNENNDILSLNKYTNEYINDSRTNSNKKKDILNSNVKNEINSYKNISLNSFHNKNSSKINISLLKAKIEKQRLALSDMNQYIVTDKLDNENSKLRDLSYSEGTILKNCDNYLYNKLDEGNEKDFNKKSFLEKKSVNIFENGKYKHFFTEKSKTHDNKKKDSEDILSRDIKQDISSDKKKLSDDVFLEVSNNSYKSIITNKESSQYVSFSNNNNNINMKILPLNISQEKKQGNNIKDLDGYSTVVDLLNDLESSTKSIKQNLINSEDSEESKKITTIIEHDLINNKNKINNKINKLDIKCFNDKNEIKKNFYKIPERFINEDDNNKELKENVYYSENYRTDSLFHDSEGEESRGLNNEHYFKNDELLEKNICDMLNSNYLEDINFKETKRYSNILKNFKDITDISLRFSKIDVGKYFQNKLENYEKFYICYCIPVISKIELSNKNISKRRARSLNSSFLNKNKPIINFSTRNKKVISKVEFNNKSINRNGKMLTRKVFENKYKNISRYRNLTERKNKNIVDMKNIIYDSFYVESKHINQNCIEFLEDVFHKVHNSILNRNVNIPFLLCAIFNKKKKKKINDSTSCILQQKNVNILKLLNYPFIIPNNSEILGFAEIPFISITNLEIPVKELVIPNNCFTDFIKGPYILFYMHLDIFEKRFKKEGEIEIMNKEEESSTNLLYNKNDDINIRNHVKSNYVCNINNVNEEDINDVNCIEENNEHFDLNEECKLEINNDGNINYLDKKIQDLRNSENFDVKKKSNIDSVDTIEAKKLSNTLKNVEIINDDIKGNKIENVGYDDIHESIEEKDEAEKSIKNKIREITENNSENDHEELEKSYDKTEKCKKDVKNKNYSNNIKEITQENSEENNKNEVLYIYIDKIVNLSKKNFPNLLICVRFYKDEKYTYSNFNLKDEKIFDILLNSNKRLSDMQEIFIEVWKKEMNNEEECVGILKINVKEINENKNIIYLEKYFELTFRFYEDINFMFRIILIRGLKNMYENIKEFCKEYIENYETDARKFLINEDTKTNSQFNSDIYEDKLNKSSSFLSINEQYFIYDSANIYNNEYYIYEIQREILKKDIHSSTIVNNILSREKYKINIKDNISIQNEINGKFKNVIKKNSGSNKFSKKCDIMIDSDDINDQYIELSKGTNEEKIKNENKIIYVEIESIREELLLCGMNEHTVKLLVSDLKNNCIKNKYVLKSYFEEYIDKIYNKWEKLSNKLFIKNKKKMLLNDICEYLDNLYLDDDNYLNKEDFFLFFQDVGIVFVDSTVFDELCLLFYDQKKEKIHFSLFASLIIKKGVEELKNMVYGYDVLLKLFEFLYINNITIEYLENELFKIILQKKNYYSEKIRQNISTDILISSNIDCKKPNENLKFFLKEEGNICSCTSLIFLHSIQFILKKFKNNDFTTYDLFFLVKYIIQNQYNYVDSETYVFINVIKGIETVNITFFLCLYYIYMNQNNNNNNKCISNYNNDIDVENYMNEKKNSFSEKIPSNDEKNENKFIKKSSSRKYDQILYNDNNLYNPSVNKKEKNQINQISQNSENDNEIILSTSKSSCSNISNSYEDSLDFTNKNFTYNIVNNNKENCEYKKKHEKNETDSYNLNKSSKKHSEFLNKKKKLTLSMLKSGEYDKRFCKSDSNDDSYFEKRVHPTNEKNALIKSSIYKNTKKNEDIYSDNTVNNNSDKIQEKYSSNDKSDNDYRIGSSINNDINSCMNNIKYENNINYSNKTSISGTFKKNENKNNINYETNMISAYNSNKKKRILIYRREIKNAVKNSLIILYNRIVSGLINIEYISECLFNYYNVKNILRSKNKKKTKKKKIELLRLFDHIGLYTSYDIAKSILKWYKNEIYMNNKENKISYPSINCFSFFNICEKRKILNNTVNYHINNINKIINKYLLNEETSGNMFSGSTLKHFFILLKERNININTFSKNSIFTYNDFYKEIEKLSINFSKNYIRLLFCNLLTYDLTSFNSLNNKLIFFDSLETYWSNWNKLNFEFYNSKIQIKDNVENILNNVKDKRRKLAIYNKEWEGNIINRVNYFSYSDLSVLNNKNDNKNKRRSHSVKNVSCYNYFLLPLYSFFFYFSEEELLAGGKLIKYFFLNIFGYEISSLNINDYINKYYSFYDFLQISKDMILHNYEHNDDLFREDFLKLIILINNVYLKKKYNIKFKLQNFIQRKAHLFSKNFKNNFNIITRNIISLKKNIVNISRPLYDICQSSDTKQNIILNEEENIINEDELILNFFRKNRCIIKYIREYFYIYVFLEKIMNNKNFDICFYEKESIMYQKKLKEYHIQKMKNIQDKFNNLENKYMNSSFHSNWKNKLNYFPFLYQEVNICYDEKKFSSIEYVNFVYPYLLLLCDFLKRIIHIYKYEYDRCLNKLFNLDYQKTNSRLIFLHNVENITARSGCFDSKEWNKIFCFFEIFNINVSNFFLNLCNILKSNNYILSYKNESIIFNDKSSIWNLISNDTYTKRKKVLSTEECKEIIIKNFKYNIAFEKVLLYDLDEINQNYMHSHIINDNIFISYISCLYIRILFNECISTGLNINKLFQNIKTKSSFIKVLSRNFSHIFSHLDIDLFSKKYSFLVDMSSLHLSSYQNFISSSDFIKDLYKQGEFYNSYLRNKLFSFFLNNQNIFMKNYEQMENQHLIPCDHLKSILSENGVFLSWAELYDFFQPLNKFCVIYDYKKYQFNKTGKPTPYILKAYINFSNLIIMAKKKYKDDMQREIDNETQKVYKNEIKKEYKNKIPNKYINDNNMQNEYNIRMQKKILDIKKEVSKDTWNKDSNNENKNDKNENSNNNSKIIKKKRQNLNEKLNEKLNEIKYTKTNKDMNQNGNENHKKYKNNLLILHDDKKKKEITLRNNEISNNIQNNIKHKSVYGENSEEANKKKEKENYMFHHFSKFLNVKSNLFKTSNNLYYNFSFTNLTLERLLLFLFLKMSNLMIKKKLKYEQIYFGIKNINEQHIKKKEIENACFFLLNVEKKELNNIIPDDFILYEKDLKNGIYLNIFILKKEYENMFAKLNCPVISIVDFIDFFEKKKEQIKFSNYMFTYNFAYEWINYMNIKDEHINKEDCKHLLNLLYLENFNEDDSNEKNEIIKEKFKVKNEFNEELSRKNEKNKVHKELRNNNVINNSEVTRYRNIKNSVEKYENITKENNVDHKLSSTNEKEKQKEDKLYNIVFKEEMIKIFEKNIKGKWKKILLPIFDLKNFYLHDFKILLEEFTGIKKLLWKIKENNKNRNDEKVEGKFSLSYYSCFGTKEIFIDDILNNEKQMLNSDDNKFNDTIYINYAFEHKFSTIKEKDIILLFENNKQILNLKLYYNQKKIAEASLHILEFFSVIKNKEKKDHKILCFISSDDEYKEILFLDIDIFYKREQIFSNLPVFETTYKKVSRNFNIENYNSNNMDFVNSKNFIKEKLNDNTKKKLLINIEKQNIENFLYNDNNNNNDSNVSKNNNNLLIDENERLEENISVLKGSLEKEEVRSKINENCDYTLVGESEFLVKNKKINNKYNNEDINSLVSMHDYDYNNKVIDIMEEPIIPNSCKKERMHYQSYEKKSDKNELEIKSINSNEKKEKSNKESNFVSYVNLTVDRIILPFHLLKKLNNKFSKTNEKNKSEEIFIAFYIEIYQRVGEEKEEKYELLASSVPRIVNYTDKFFSNDNLEDNNISFISNNNENIKNRNNSYLKNSIKKKNKDNNYENKKNIIINDKGKTNIECNNNNKEVNTTSEKSNDNINSLDINNSKNRDNSKSFSKPLKIKKKKKKNKCKLFDKYLNIYNLKIKHNEVIESKNLFVEGKIIIRALISLNYDSEDLIIGEHFFKIKNMLYENKNITFCSENLFYPINSKYFLHEDHNYNKMGINDIVIEKNESDELLMKENTICKSHIKATDEEDEEKGKKVSNNDTFNFIEGNDNNMIKYMNENDTINNIKEKKVIGYISYKYQIKKNKNKSSEKRKKLLIPNFIKIYFIKYDKNNLKIINEKNDVLQNTIYEKIFSDVLIKVNYRKYVNIEMFIKSLKNTNYSSDISYFKRFFHYFINYDNTLYFPLETILIILALRRLSFHFLSSFSYFFDEIKKFFSNSHEVGIVEWAYLLKCLLKSQNQFIKTENKKKKKYIKNKKLLTHNNLQVNYNSFSTFSSTSKNNSHFFSDEEKRKQKKNKIKRKILNEKDWCLLNNWRKWHIRSNNKNYFFLYLFLSDIVTFYEEYKNYLKQENHKIPFFYNNKKFIKIPSLNAKGTNKINKLLNRRNNVASSDDNKMNKFDNIKNNFQKSNINVENTILNDNNHNNENASYYLHSKNKKEARNNFFSRKFSHLKNKKNSNDYSLLNFFKNKDIHSYYMKKENDNCFSENTSNTLYSDTFNTKMSDLIRSKCINNKTSVYQYNILKNDSRDIRSNKEYKNLYALDSITKGVKQSSINKKTNFIKKHHNLNVSKYKIFVKVKKILYPFSLINNEKPNIFLSFQIVLNNYDFINKNDIFPFLINNKKNYIINRVQAKSNIFFNECHPVLNISTMLKLPHFEELNKIFNVNMKNEDFKFYLENLSIQLCIYHVINYFDHHKSNNYEKHCLYYSSSTLTVHNNFSKLNYIKEKKQKKILIANTLIPLNVLLKKNKTKIRAPLIFSPFFTTNNSKNFIEIILKYDDNNSEVNSKSFLRNNYKCLLKKIEGKNNISPKVIHHNSLDIENNKKKKAKILNDSLIITKNNLCNNEKKEKKELLDFFNIPLLTLPKIPPPIS</sequence>
<keyword evidence="1" id="KW-0175">Coiled coil</keyword>